<evidence type="ECO:0000256" key="6">
    <source>
        <dbReference type="ARBA" id="ARBA00034125"/>
    </source>
</evidence>
<comment type="subcellular location">
    <subcellularLocation>
        <location evidence="1">Cell membrane</location>
        <topology evidence="1">Multi-pass membrane protein</topology>
    </subcellularLocation>
</comment>
<feature type="domain" description="Threonine/serine exporter-like N-terminal" evidence="8">
    <location>
        <begin position="8"/>
        <end position="248"/>
    </location>
</feature>
<evidence type="ECO:0000256" key="5">
    <source>
        <dbReference type="ARBA" id="ARBA00023136"/>
    </source>
</evidence>
<dbReference type="Pfam" id="PF06738">
    <property type="entry name" value="ThrE"/>
    <property type="match status" value="1"/>
</dbReference>
<organism evidence="9 10">
    <name type="scientific">Lutispora thermophila DSM 19022</name>
    <dbReference type="NCBI Taxonomy" id="1122184"/>
    <lineage>
        <taxon>Bacteria</taxon>
        <taxon>Bacillati</taxon>
        <taxon>Bacillota</taxon>
        <taxon>Clostridia</taxon>
        <taxon>Lutisporales</taxon>
        <taxon>Lutisporaceae</taxon>
        <taxon>Lutispora</taxon>
    </lineage>
</organism>
<keyword evidence="3 7" id="KW-0812">Transmembrane</keyword>
<evidence type="ECO:0000259" key="8">
    <source>
        <dbReference type="Pfam" id="PF06738"/>
    </source>
</evidence>
<keyword evidence="2" id="KW-1003">Cell membrane</keyword>
<dbReference type="PANTHER" id="PTHR34390">
    <property type="entry name" value="UPF0442 PROTEIN YJJB-RELATED"/>
    <property type="match status" value="1"/>
</dbReference>
<accession>A0A1M6FUX3</accession>
<dbReference type="GO" id="GO:0005886">
    <property type="term" value="C:plasma membrane"/>
    <property type="evidence" value="ECO:0007669"/>
    <property type="project" value="UniProtKB-SubCell"/>
</dbReference>
<dbReference type="RefSeq" id="WP_073026163.1">
    <property type="nucleotide sequence ID" value="NZ_FQZS01000013.1"/>
</dbReference>
<name>A0A1M6FUX3_9FIRM</name>
<sequence>MDVKEVLDIAMLSGEILLTNGSETYRVEETIERICSAYDIESECFVVPTGIFLSGCSKNDTKDSISLVKRIKERTINLHKIEMINSFSRSLKDRRISYDEAMKFLKGLDSAPSFPYYKSLLAAGVTSFAYAMLFGSSAINGIVAAFISILIYYAEDKITVINLLPFFSEFIWSFITGILAVFINKYILPINIDSVIIGSIIVLFPGIAITNGIRDALYGDILSSQVRLAEALYTVTAIGAGVGISLLLMKYWM</sequence>
<dbReference type="PANTHER" id="PTHR34390:SF2">
    <property type="entry name" value="SUCCINATE TRANSPORTER SUBUNIT YJJP-RELATED"/>
    <property type="match status" value="1"/>
</dbReference>
<evidence type="ECO:0000313" key="9">
    <source>
        <dbReference type="EMBL" id="SHJ01474.1"/>
    </source>
</evidence>
<dbReference type="InterPro" id="IPR050539">
    <property type="entry name" value="ThrE_Dicarb/AminoAcid_Exp"/>
</dbReference>
<feature type="transmembrane region" description="Helical" evidence="7">
    <location>
        <begin position="195"/>
        <end position="213"/>
    </location>
</feature>
<evidence type="ECO:0000256" key="1">
    <source>
        <dbReference type="ARBA" id="ARBA00004651"/>
    </source>
</evidence>
<keyword evidence="4 7" id="KW-1133">Transmembrane helix</keyword>
<dbReference type="InterPro" id="IPR010619">
    <property type="entry name" value="ThrE-like_N"/>
</dbReference>
<gene>
    <name evidence="9" type="ORF">SAMN02745176_02109</name>
</gene>
<dbReference type="OrthoDB" id="9813917at2"/>
<evidence type="ECO:0000256" key="2">
    <source>
        <dbReference type="ARBA" id="ARBA00022475"/>
    </source>
</evidence>
<proteinExistence type="inferred from homology"/>
<dbReference type="EMBL" id="FQZS01000013">
    <property type="protein sequence ID" value="SHJ01474.1"/>
    <property type="molecule type" value="Genomic_DNA"/>
</dbReference>
<evidence type="ECO:0000313" key="10">
    <source>
        <dbReference type="Proteomes" id="UP000184442"/>
    </source>
</evidence>
<evidence type="ECO:0000256" key="4">
    <source>
        <dbReference type="ARBA" id="ARBA00022989"/>
    </source>
</evidence>
<dbReference type="STRING" id="1122184.SAMN02745176_02109"/>
<feature type="transmembrane region" description="Helical" evidence="7">
    <location>
        <begin position="128"/>
        <end position="154"/>
    </location>
</feature>
<dbReference type="GO" id="GO:0015744">
    <property type="term" value="P:succinate transport"/>
    <property type="evidence" value="ECO:0007669"/>
    <property type="project" value="TreeGrafter"/>
</dbReference>
<evidence type="ECO:0000256" key="7">
    <source>
        <dbReference type="SAM" id="Phobius"/>
    </source>
</evidence>
<dbReference type="AlphaFoldDB" id="A0A1M6FUX3"/>
<reference evidence="9 10" key="1">
    <citation type="submission" date="2016-11" db="EMBL/GenBank/DDBJ databases">
        <authorList>
            <person name="Jaros S."/>
            <person name="Januszkiewicz K."/>
            <person name="Wedrychowicz H."/>
        </authorList>
    </citation>
    <scope>NUCLEOTIDE SEQUENCE [LARGE SCALE GENOMIC DNA]</scope>
    <source>
        <strain evidence="9 10">DSM 19022</strain>
    </source>
</reference>
<comment type="similarity">
    <text evidence="6">Belongs to the ThrE exporter (TC 2.A.79) family.</text>
</comment>
<protein>
    <submittedName>
        <fullName evidence="9">Uncharacterized membrane protein YjjP, DUF1212 family</fullName>
    </submittedName>
</protein>
<dbReference type="Proteomes" id="UP000184442">
    <property type="component" value="Unassembled WGS sequence"/>
</dbReference>
<feature type="transmembrane region" description="Helical" evidence="7">
    <location>
        <begin position="160"/>
        <end position="183"/>
    </location>
</feature>
<feature type="transmembrane region" description="Helical" evidence="7">
    <location>
        <begin position="233"/>
        <end position="252"/>
    </location>
</feature>
<evidence type="ECO:0000256" key="3">
    <source>
        <dbReference type="ARBA" id="ARBA00022692"/>
    </source>
</evidence>
<keyword evidence="5 7" id="KW-0472">Membrane</keyword>
<dbReference type="GO" id="GO:0022857">
    <property type="term" value="F:transmembrane transporter activity"/>
    <property type="evidence" value="ECO:0007669"/>
    <property type="project" value="InterPro"/>
</dbReference>
<keyword evidence="10" id="KW-1185">Reference proteome</keyword>